<gene>
    <name evidence="1" type="ORF">CMV_019156</name>
</gene>
<evidence type="ECO:0000313" key="1">
    <source>
        <dbReference type="EMBL" id="KAF3955640.1"/>
    </source>
</evidence>
<keyword evidence="2" id="KW-1185">Reference proteome</keyword>
<sequence length="176" mass="20481">MSFKPIKTSCLLSERSEVRKFRRKKLWPDSDASFLNKLGLWTMILLFDLSRTRYRHGPHQPGPPGLATSIECYTIGYGQLTLHNRIDLVLQIHYVHGVHCCCTTKLFIKYKISFYSQMQQFDCDGLGKTLFDILKLVVDVKMIKVNLEALPYQYQTNRFSPNKKVSDKNVEHICSF</sequence>
<organism evidence="1 2">
    <name type="scientific">Castanea mollissima</name>
    <name type="common">Chinese chestnut</name>
    <dbReference type="NCBI Taxonomy" id="60419"/>
    <lineage>
        <taxon>Eukaryota</taxon>
        <taxon>Viridiplantae</taxon>
        <taxon>Streptophyta</taxon>
        <taxon>Embryophyta</taxon>
        <taxon>Tracheophyta</taxon>
        <taxon>Spermatophyta</taxon>
        <taxon>Magnoliopsida</taxon>
        <taxon>eudicotyledons</taxon>
        <taxon>Gunneridae</taxon>
        <taxon>Pentapetalae</taxon>
        <taxon>rosids</taxon>
        <taxon>fabids</taxon>
        <taxon>Fagales</taxon>
        <taxon>Fagaceae</taxon>
        <taxon>Castanea</taxon>
    </lineage>
</organism>
<protein>
    <submittedName>
        <fullName evidence="1">Uncharacterized protein</fullName>
    </submittedName>
</protein>
<evidence type="ECO:0000313" key="2">
    <source>
        <dbReference type="Proteomes" id="UP000737018"/>
    </source>
</evidence>
<reference evidence="1" key="1">
    <citation type="submission" date="2020-03" db="EMBL/GenBank/DDBJ databases">
        <title>Castanea mollissima Vanexum genome sequencing.</title>
        <authorList>
            <person name="Staton M."/>
        </authorList>
    </citation>
    <scope>NUCLEOTIDE SEQUENCE</scope>
    <source>
        <tissue evidence="1">Leaf</tissue>
    </source>
</reference>
<dbReference type="OrthoDB" id="10522706at2759"/>
<proteinExistence type="predicted"/>
<dbReference type="EMBL" id="JRKL02003314">
    <property type="protein sequence ID" value="KAF3955640.1"/>
    <property type="molecule type" value="Genomic_DNA"/>
</dbReference>
<comment type="caution">
    <text evidence="1">The sequence shown here is derived from an EMBL/GenBank/DDBJ whole genome shotgun (WGS) entry which is preliminary data.</text>
</comment>
<dbReference type="AlphaFoldDB" id="A0A8J4QT37"/>
<name>A0A8J4QT37_9ROSI</name>
<accession>A0A8J4QT37</accession>
<dbReference type="Proteomes" id="UP000737018">
    <property type="component" value="Unassembled WGS sequence"/>
</dbReference>